<protein>
    <submittedName>
        <fullName evidence="1">19019_t:CDS:1</fullName>
    </submittedName>
</protein>
<keyword evidence="2" id="KW-1185">Reference proteome</keyword>
<name>A0A9N9IWY1_9GLOM</name>
<dbReference type="EMBL" id="CAJVQA010018619">
    <property type="protein sequence ID" value="CAG8755063.1"/>
    <property type="molecule type" value="Genomic_DNA"/>
</dbReference>
<dbReference type="AlphaFoldDB" id="A0A9N9IWY1"/>
<evidence type="ECO:0000313" key="2">
    <source>
        <dbReference type="Proteomes" id="UP000789759"/>
    </source>
</evidence>
<feature type="non-terminal residue" evidence="1">
    <location>
        <position position="159"/>
    </location>
</feature>
<proteinExistence type="predicted"/>
<accession>A0A9N9IWY1</accession>
<evidence type="ECO:0000313" key="1">
    <source>
        <dbReference type="EMBL" id="CAG8755063.1"/>
    </source>
</evidence>
<comment type="caution">
    <text evidence="1">The sequence shown here is derived from an EMBL/GenBank/DDBJ whole genome shotgun (WGS) entry which is preliminary data.</text>
</comment>
<reference evidence="1" key="1">
    <citation type="submission" date="2021-06" db="EMBL/GenBank/DDBJ databases">
        <authorList>
            <person name="Kallberg Y."/>
            <person name="Tangrot J."/>
            <person name="Rosling A."/>
        </authorList>
    </citation>
    <scope>NUCLEOTIDE SEQUENCE</scope>
    <source>
        <strain evidence="1">FL966</strain>
    </source>
</reference>
<gene>
    <name evidence="1" type="ORF">CPELLU_LOCUS14955</name>
</gene>
<organism evidence="1 2">
    <name type="scientific">Cetraspora pellucida</name>
    <dbReference type="NCBI Taxonomy" id="1433469"/>
    <lineage>
        <taxon>Eukaryota</taxon>
        <taxon>Fungi</taxon>
        <taxon>Fungi incertae sedis</taxon>
        <taxon>Mucoromycota</taxon>
        <taxon>Glomeromycotina</taxon>
        <taxon>Glomeromycetes</taxon>
        <taxon>Diversisporales</taxon>
        <taxon>Gigasporaceae</taxon>
        <taxon>Cetraspora</taxon>
    </lineage>
</organism>
<sequence length="159" mass="18280">PKRTKDFIYFRAESIEYNSITGSFNTKIEMIILYPSQSVKFKHLDTSEINIKAEILILYQNFNFNISETLSDNVSKTHSIINIIADNVESGTTLTFNNLFSLDYSTVVTSTLFKILPAFTIPNTNMKSSFEKTNYLNLEDENNSEEQTKINEKKILILI</sequence>
<dbReference type="Proteomes" id="UP000789759">
    <property type="component" value="Unassembled WGS sequence"/>
</dbReference>